<feature type="region of interest" description="Disordered" evidence="1">
    <location>
        <begin position="75"/>
        <end position="142"/>
    </location>
</feature>
<reference evidence="3" key="1">
    <citation type="submission" date="2022-11" db="UniProtKB">
        <authorList>
            <consortium name="WormBaseParasite"/>
        </authorList>
    </citation>
    <scope>IDENTIFICATION</scope>
</reference>
<feature type="region of interest" description="Disordered" evidence="1">
    <location>
        <begin position="255"/>
        <end position="280"/>
    </location>
</feature>
<keyword evidence="2" id="KW-1185">Reference proteome</keyword>
<dbReference type="WBParaSite" id="nRc.2.0.1.t30026-RA">
    <property type="protein sequence ID" value="nRc.2.0.1.t30026-RA"/>
    <property type="gene ID" value="nRc.2.0.1.g30026"/>
</dbReference>
<dbReference type="AlphaFoldDB" id="A0A915JUT1"/>
<evidence type="ECO:0000313" key="3">
    <source>
        <dbReference type="WBParaSite" id="nRc.2.0.1.t30026-RA"/>
    </source>
</evidence>
<feature type="compositionally biased region" description="Polar residues" evidence="1">
    <location>
        <begin position="259"/>
        <end position="271"/>
    </location>
</feature>
<feature type="compositionally biased region" description="Basic and acidic residues" evidence="1">
    <location>
        <begin position="112"/>
        <end position="129"/>
    </location>
</feature>
<dbReference type="Proteomes" id="UP000887565">
    <property type="component" value="Unplaced"/>
</dbReference>
<accession>A0A915JUT1</accession>
<organism evidence="2 3">
    <name type="scientific">Romanomermis culicivorax</name>
    <name type="common">Nematode worm</name>
    <dbReference type="NCBI Taxonomy" id="13658"/>
    <lineage>
        <taxon>Eukaryota</taxon>
        <taxon>Metazoa</taxon>
        <taxon>Ecdysozoa</taxon>
        <taxon>Nematoda</taxon>
        <taxon>Enoplea</taxon>
        <taxon>Dorylaimia</taxon>
        <taxon>Mermithida</taxon>
        <taxon>Mermithoidea</taxon>
        <taxon>Mermithidae</taxon>
        <taxon>Romanomermis</taxon>
    </lineage>
</organism>
<proteinExistence type="predicted"/>
<feature type="compositionally biased region" description="Low complexity" evidence="1">
    <location>
        <begin position="86"/>
        <end position="101"/>
    </location>
</feature>
<evidence type="ECO:0000313" key="2">
    <source>
        <dbReference type="Proteomes" id="UP000887565"/>
    </source>
</evidence>
<sequence>SPQIIPANRGFLRQTETTTTTTTVSQVVEETSTSTITKRQRQNGDDSAAAIKSRGGKFDDQVLAALNYRTPKFSTSAATTTMRGESPTTTPVKSPTTTMVKSLMATTVKSPKKNDGRQNVDDVDRKMEKSSSSSSSSPVKLPRNFFDKYKDEIEEMRKSRVNLNTVADDDDKIYPTSTQASVLSRVPSYGQNHIPIATVRPSSFSQSQANGDQPLYTKLQISEKTKYTTPTQNGDKKTVQISEQKFDAIRYDRHDDSFDSTSHKMNSSYDSAESGDHRKIDGWTVSNVPASWNMPGMRRSVVIEVGDAFLDDEG</sequence>
<evidence type="ECO:0000256" key="1">
    <source>
        <dbReference type="SAM" id="MobiDB-lite"/>
    </source>
</evidence>
<name>A0A915JUT1_ROMCU</name>
<protein>
    <submittedName>
        <fullName evidence="3">Sciellin</fullName>
    </submittedName>
</protein>